<evidence type="ECO:0000313" key="2">
    <source>
        <dbReference type="Proteomes" id="UP000199312"/>
    </source>
</evidence>
<organism evidence="1 2">
    <name type="scientific">Lutibacter maritimus</name>
    <dbReference type="NCBI Taxonomy" id="593133"/>
    <lineage>
        <taxon>Bacteria</taxon>
        <taxon>Pseudomonadati</taxon>
        <taxon>Bacteroidota</taxon>
        <taxon>Flavobacteriia</taxon>
        <taxon>Flavobacteriales</taxon>
        <taxon>Flavobacteriaceae</taxon>
        <taxon>Lutibacter</taxon>
    </lineage>
</organism>
<accession>A0A1I6QQK5</accession>
<proteinExistence type="predicted"/>
<dbReference type="Proteomes" id="UP000199312">
    <property type="component" value="Unassembled WGS sequence"/>
</dbReference>
<dbReference type="EMBL" id="FOZP01000004">
    <property type="protein sequence ID" value="SFS54659.1"/>
    <property type="molecule type" value="Genomic_DNA"/>
</dbReference>
<name>A0A1I6QQK5_9FLAO</name>
<evidence type="ECO:0000313" key="1">
    <source>
        <dbReference type="EMBL" id="SFS54659.1"/>
    </source>
</evidence>
<reference evidence="2" key="1">
    <citation type="submission" date="2016-10" db="EMBL/GenBank/DDBJ databases">
        <authorList>
            <person name="Varghese N."/>
            <person name="Submissions S."/>
        </authorList>
    </citation>
    <scope>NUCLEOTIDE SEQUENCE [LARGE SCALE GENOMIC DNA]</scope>
    <source>
        <strain evidence="2">DSM 24450</strain>
    </source>
</reference>
<gene>
    <name evidence="1" type="ORF">SAMN04488006_2017</name>
</gene>
<sequence length="166" mass="18711">MRFNTNVQNICKLQSFTIKLDITTMQKLFLLLILVTFFSCEKNNTDDFLPTTSVDVTLNLNLPQYQDLLIPTGWVYIEKGANKGLQGILIQNTGLTPKYKAFERACPNNDCNSPMTFDGSLKMKCSCDQSEYSIIDGAPQTSGNSHFAREYRVLVLNSSTINITNY</sequence>
<dbReference type="STRING" id="593133.SAMN04488006_2017"/>
<dbReference type="OrthoDB" id="1201186at2"/>
<evidence type="ECO:0008006" key="3">
    <source>
        <dbReference type="Google" id="ProtNLM"/>
    </source>
</evidence>
<protein>
    <recommendedName>
        <fullName evidence="3">Ferredoxin subunit of nitrite reductase or a ring-hydroxylating dioxygenase</fullName>
    </recommendedName>
</protein>
<dbReference type="RefSeq" id="WP_090225556.1">
    <property type="nucleotide sequence ID" value="NZ_FOZP01000004.1"/>
</dbReference>
<dbReference type="AlphaFoldDB" id="A0A1I6QQK5"/>
<keyword evidence="2" id="KW-1185">Reference proteome</keyword>